<feature type="non-terminal residue" evidence="3">
    <location>
        <position position="1"/>
    </location>
</feature>
<name>A0A941ALQ7_9ACTN</name>
<feature type="compositionally biased region" description="Low complexity" evidence="1">
    <location>
        <begin position="45"/>
        <end position="57"/>
    </location>
</feature>
<dbReference type="AlphaFoldDB" id="A0A941ALQ7"/>
<organism evidence="3 4">
    <name type="scientific">Microbispora oryzae</name>
    <dbReference type="NCBI Taxonomy" id="2806554"/>
    <lineage>
        <taxon>Bacteria</taxon>
        <taxon>Bacillati</taxon>
        <taxon>Actinomycetota</taxon>
        <taxon>Actinomycetes</taxon>
        <taxon>Streptosporangiales</taxon>
        <taxon>Streptosporangiaceae</taxon>
        <taxon>Microbispora</taxon>
    </lineage>
</organism>
<dbReference type="GO" id="GO:0030247">
    <property type="term" value="F:polysaccharide binding"/>
    <property type="evidence" value="ECO:0007669"/>
    <property type="project" value="UniProtKB-UniRule"/>
</dbReference>
<dbReference type="Proteomes" id="UP000674234">
    <property type="component" value="Unassembled WGS sequence"/>
</dbReference>
<sequence length="155" mass="15504">NYNKKQAYTSVLDALNNATPVSPSPSVSPTRSPNTSPSASPPVSPSASPSVSPSVPVTGACSATIETTNSWPGGFQSTVTVRAGSSAVNGWTVKWTWPSGQTISSLWNGTQSVSGSSVTVRNADYNGSIAAGGSTTFGFTANGTAATPTATCTSP</sequence>
<proteinExistence type="predicted"/>
<comment type="caution">
    <text evidence="3">The sequence shown here is derived from an EMBL/GenBank/DDBJ whole genome shotgun (WGS) entry which is preliminary data.</text>
</comment>
<dbReference type="SMART" id="SM00637">
    <property type="entry name" value="CBD_II"/>
    <property type="match status" value="1"/>
</dbReference>
<feature type="region of interest" description="Disordered" evidence="1">
    <location>
        <begin position="1"/>
        <end position="57"/>
    </location>
</feature>
<dbReference type="EMBL" id="JAFCNB010000032">
    <property type="protein sequence ID" value="MBP2708386.1"/>
    <property type="molecule type" value="Genomic_DNA"/>
</dbReference>
<dbReference type="Pfam" id="PF00553">
    <property type="entry name" value="CBM_2"/>
    <property type="match status" value="1"/>
</dbReference>
<dbReference type="RefSeq" id="WP_210159651.1">
    <property type="nucleotide sequence ID" value="NZ_JAFCNB010000032.1"/>
</dbReference>
<dbReference type="InterPro" id="IPR001919">
    <property type="entry name" value="CBD2"/>
</dbReference>
<dbReference type="InterPro" id="IPR008965">
    <property type="entry name" value="CBM2/CBM3_carb-bd_dom_sf"/>
</dbReference>
<feature type="domain" description="CBM2" evidence="2">
    <location>
        <begin position="54"/>
        <end position="155"/>
    </location>
</feature>
<evidence type="ECO:0000256" key="1">
    <source>
        <dbReference type="SAM" id="MobiDB-lite"/>
    </source>
</evidence>
<accession>A0A941ALQ7</accession>
<feature type="compositionally biased region" description="Low complexity" evidence="1">
    <location>
        <begin position="16"/>
        <end position="38"/>
    </location>
</feature>
<gene>
    <name evidence="3" type="ORF">JOL79_31870</name>
</gene>
<evidence type="ECO:0000313" key="3">
    <source>
        <dbReference type="EMBL" id="MBP2708386.1"/>
    </source>
</evidence>
<keyword evidence="4" id="KW-1185">Reference proteome</keyword>
<evidence type="ECO:0000259" key="2">
    <source>
        <dbReference type="PROSITE" id="PS51173"/>
    </source>
</evidence>
<protein>
    <submittedName>
        <fullName evidence="3">Cellulose binding domain-containing protein</fullName>
    </submittedName>
</protein>
<dbReference type="PROSITE" id="PS51173">
    <property type="entry name" value="CBM2"/>
    <property type="match status" value="1"/>
</dbReference>
<reference evidence="3" key="1">
    <citation type="submission" date="2021-02" db="EMBL/GenBank/DDBJ databases">
        <title>Draft genome sequence of Microbispora sp. RL4-1S isolated from rice leaves in Thailand.</title>
        <authorList>
            <person name="Muangham S."/>
            <person name="Duangmal K."/>
        </authorList>
    </citation>
    <scope>NUCLEOTIDE SEQUENCE</scope>
    <source>
        <strain evidence="3">RL4-1S</strain>
    </source>
</reference>
<dbReference type="Gene3D" id="2.60.40.290">
    <property type="match status" value="1"/>
</dbReference>
<dbReference type="SUPFAM" id="SSF49384">
    <property type="entry name" value="Carbohydrate-binding domain"/>
    <property type="match status" value="1"/>
</dbReference>
<dbReference type="GO" id="GO:0005975">
    <property type="term" value="P:carbohydrate metabolic process"/>
    <property type="evidence" value="ECO:0007669"/>
    <property type="project" value="InterPro"/>
</dbReference>
<evidence type="ECO:0000313" key="4">
    <source>
        <dbReference type="Proteomes" id="UP000674234"/>
    </source>
</evidence>
<dbReference type="InterPro" id="IPR012291">
    <property type="entry name" value="CBM2_carb-bd_dom_sf"/>
</dbReference>
<dbReference type="GO" id="GO:0004553">
    <property type="term" value="F:hydrolase activity, hydrolyzing O-glycosyl compounds"/>
    <property type="evidence" value="ECO:0007669"/>
    <property type="project" value="InterPro"/>
</dbReference>